<dbReference type="Proteomes" id="UP000299102">
    <property type="component" value="Unassembled WGS sequence"/>
</dbReference>
<name>A0A4C1XD90_EUMVA</name>
<sequence>MPVPYSVSTFVPFSISVSVSALDSTLRSAFNSNTTTGHGFDLYKTRANAMTKNMYKEIKVISQSLLPEGLRDFNANTKTRERVSRAADFLDERVYGGWDTEMRENEIFRIAALNWSLKATVAVLLSVNKALLARDT</sequence>
<comment type="caution">
    <text evidence="1">The sequence shown here is derived from an EMBL/GenBank/DDBJ whole genome shotgun (WGS) entry which is preliminary data.</text>
</comment>
<evidence type="ECO:0000313" key="2">
    <source>
        <dbReference type="Proteomes" id="UP000299102"/>
    </source>
</evidence>
<gene>
    <name evidence="1" type="ORF">EVAR_26741_1</name>
</gene>
<dbReference type="AlphaFoldDB" id="A0A4C1XD90"/>
<proteinExistence type="predicted"/>
<protein>
    <submittedName>
        <fullName evidence="1">Uncharacterized protein</fullName>
    </submittedName>
</protein>
<dbReference type="EMBL" id="BGZK01000785">
    <property type="protein sequence ID" value="GBP60329.1"/>
    <property type="molecule type" value="Genomic_DNA"/>
</dbReference>
<reference evidence="1 2" key="1">
    <citation type="journal article" date="2019" name="Commun. Biol.">
        <title>The bagworm genome reveals a unique fibroin gene that provides high tensile strength.</title>
        <authorList>
            <person name="Kono N."/>
            <person name="Nakamura H."/>
            <person name="Ohtoshi R."/>
            <person name="Tomita M."/>
            <person name="Numata K."/>
            <person name="Arakawa K."/>
        </authorList>
    </citation>
    <scope>NUCLEOTIDE SEQUENCE [LARGE SCALE GENOMIC DNA]</scope>
</reference>
<organism evidence="1 2">
    <name type="scientific">Eumeta variegata</name>
    <name type="common">Bagworm moth</name>
    <name type="synonym">Eumeta japonica</name>
    <dbReference type="NCBI Taxonomy" id="151549"/>
    <lineage>
        <taxon>Eukaryota</taxon>
        <taxon>Metazoa</taxon>
        <taxon>Ecdysozoa</taxon>
        <taxon>Arthropoda</taxon>
        <taxon>Hexapoda</taxon>
        <taxon>Insecta</taxon>
        <taxon>Pterygota</taxon>
        <taxon>Neoptera</taxon>
        <taxon>Endopterygota</taxon>
        <taxon>Lepidoptera</taxon>
        <taxon>Glossata</taxon>
        <taxon>Ditrysia</taxon>
        <taxon>Tineoidea</taxon>
        <taxon>Psychidae</taxon>
        <taxon>Oiketicinae</taxon>
        <taxon>Eumeta</taxon>
    </lineage>
</organism>
<keyword evidence="2" id="KW-1185">Reference proteome</keyword>
<accession>A0A4C1XD90</accession>
<evidence type="ECO:0000313" key="1">
    <source>
        <dbReference type="EMBL" id="GBP60329.1"/>
    </source>
</evidence>